<proteinExistence type="predicted"/>
<gene>
    <name evidence="1" type="ORF">CYNAS_LOCUS15188</name>
</gene>
<evidence type="ECO:0000313" key="1">
    <source>
        <dbReference type="EMBL" id="CAJ0603205.1"/>
    </source>
</evidence>
<evidence type="ECO:0000313" key="2">
    <source>
        <dbReference type="Proteomes" id="UP001176961"/>
    </source>
</evidence>
<dbReference type="AlphaFoldDB" id="A0AA36H331"/>
<reference evidence="1" key="1">
    <citation type="submission" date="2023-07" db="EMBL/GenBank/DDBJ databases">
        <authorList>
            <consortium name="CYATHOMIX"/>
        </authorList>
    </citation>
    <scope>NUCLEOTIDE SEQUENCE</scope>
    <source>
        <strain evidence="1">N/A</strain>
    </source>
</reference>
<protein>
    <submittedName>
        <fullName evidence="1">Uncharacterized protein</fullName>
    </submittedName>
</protein>
<keyword evidence="2" id="KW-1185">Reference proteome</keyword>
<sequence>MIALSMSSNSATEIKEVLHACYPQYDNHTGALYGIKGNEMGFDVHDPACDVACDTDIYCDCDYKLQDCKTLGRSGEYVTSNKDCTQAAKVNLL</sequence>
<dbReference type="EMBL" id="CATQJL010000305">
    <property type="protein sequence ID" value="CAJ0603205.1"/>
    <property type="molecule type" value="Genomic_DNA"/>
</dbReference>
<accession>A0AA36H331</accession>
<name>A0AA36H331_CYLNA</name>
<comment type="caution">
    <text evidence="1">The sequence shown here is derived from an EMBL/GenBank/DDBJ whole genome shotgun (WGS) entry which is preliminary data.</text>
</comment>
<dbReference type="Proteomes" id="UP001176961">
    <property type="component" value="Unassembled WGS sequence"/>
</dbReference>
<organism evidence="1 2">
    <name type="scientific">Cylicocyclus nassatus</name>
    <name type="common">Nematode worm</name>
    <dbReference type="NCBI Taxonomy" id="53992"/>
    <lineage>
        <taxon>Eukaryota</taxon>
        <taxon>Metazoa</taxon>
        <taxon>Ecdysozoa</taxon>
        <taxon>Nematoda</taxon>
        <taxon>Chromadorea</taxon>
        <taxon>Rhabditida</taxon>
        <taxon>Rhabditina</taxon>
        <taxon>Rhabditomorpha</taxon>
        <taxon>Strongyloidea</taxon>
        <taxon>Strongylidae</taxon>
        <taxon>Cylicocyclus</taxon>
    </lineage>
</organism>